<gene>
    <name evidence="1" type="ORF">Ga0080559_TMP783</name>
</gene>
<dbReference type="RefSeq" id="WP_076622198.1">
    <property type="nucleotide sequence ID" value="NZ_BMEW01000002.1"/>
</dbReference>
<dbReference type="AlphaFoldDB" id="A0A1U7D099"/>
<accession>A0A1U7D099</accession>
<dbReference type="EMBL" id="CP014796">
    <property type="protein sequence ID" value="APX21579.1"/>
    <property type="molecule type" value="Genomic_DNA"/>
</dbReference>
<organism evidence="1 2">
    <name type="scientific">Salipiger profundus</name>
    <dbReference type="NCBI Taxonomy" id="1229727"/>
    <lineage>
        <taxon>Bacteria</taxon>
        <taxon>Pseudomonadati</taxon>
        <taxon>Pseudomonadota</taxon>
        <taxon>Alphaproteobacteria</taxon>
        <taxon>Rhodobacterales</taxon>
        <taxon>Roseobacteraceae</taxon>
        <taxon>Salipiger</taxon>
    </lineage>
</organism>
<dbReference type="STRING" id="1229727.Ga0080559_TMP783"/>
<dbReference type="KEGG" id="tpro:Ga0080559_TMP783"/>
<sequence length="358" mass="40756">MQKPDLLLHIGHGKTGSTSIQRVLDANRPALEAAGIVLGEADGHANHQQIFSFLTDLPKDKLPAYQDAARELKKARRDGARLWHRLEEQVARVRPRLVVLSCENQFRAYPPEAFRRMNDRLRPLFGDIRVMAYLRAPASYFLSAAQQDLKKRPAFELPTASRFRDTLEPWMTLGPGQLVVRGFARDTLEGGDVVTDFVTRYLPGIAPDTLVRSPDDENETVSAEAMEVLQQYFRGDIRSPHRHYDRRPQRYKWLVRHADAAVPGQTKPKLRAGLREVIEARCSDLDWLDRTFGLRFPEIGPPTMPRDEAERRHAALRDVSDICTVDADRKQALLDEIARRARTETSPVARLRRAFGGN</sequence>
<keyword evidence="2" id="KW-1185">Reference proteome</keyword>
<protein>
    <recommendedName>
        <fullName evidence="3">Sulfotransferase family protein</fullName>
    </recommendedName>
</protein>
<dbReference type="OrthoDB" id="547419at2"/>
<evidence type="ECO:0000313" key="1">
    <source>
        <dbReference type="EMBL" id="APX21579.1"/>
    </source>
</evidence>
<reference evidence="1 2" key="1">
    <citation type="submission" date="2016-03" db="EMBL/GenBank/DDBJ databases">
        <title>Deep-sea bacteria in the southern Pacific.</title>
        <authorList>
            <person name="Tang K."/>
        </authorList>
    </citation>
    <scope>NUCLEOTIDE SEQUENCE [LARGE SCALE GENOMIC DNA]</scope>
    <source>
        <strain evidence="1 2">JLT2016</strain>
    </source>
</reference>
<dbReference type="Proteomes" id="UP000186559">
    <property type="component" value="Chromosome"/>
</dbReference>
<dbReference type="SUPFAM" id="SSF52540">
    <property type="entry name" value="P-loop containing nucleoside triphosphate hydrolases"/>
    <property type="match status" value="1"/>
</dbReference>
<evidence type="ECO:0000313" key="2">
    <source>
        <dbReference type="Proteomes" id="UP000186559"/>
    </source>
</evidence>
<dbReference type="InterPro" id="IPR027417">
    <property type="entry name" value="P-loop_NTPase"/>
</dbReference>
<evidence type="ECO:0008006" key="3">
    <source>
        <dbReference type="Google" id="ProtNLM"/>
    </source>
</evidence>
<name>A0A1U7D099_9RHOB</name>
<proteinExistence type="predicted"/>